<protein>
    <submittedName>
        <fullName evidence="1">Uncharacterized protein</fullName>
    </submittedName>
</protein>
<dbReference type="AlphaFoldDB" id="U9T2K3"/>
<gene>
    <name evidence="1" type="ORF">GLOINDRAFT_7362</name>
</gene>
<evidence type="ECO:0000313" key="1">
    <source>
        <dbReference type="EMBL" id="ESA01587.1"/>
    </source>
</evidence>
<name>U9T2K3_RHIID</name>
<reference evidence="1" key="1">
    <citation type="submission" date="2013-07" db="EMBL/GenBank/DDBJ databases">
        <title>The genome of an arbuscular mycorrhizal fungus provides insights into the evolution of the oldest plant symbiosis.</title>
        <authorList>
            <consortium name="DOE Joint Genome Institute"/>
            <person name="Tisserant E."/>
            <person name="Malbreil M."/>
            <person name="Kuo A."/>
            <person name="Kohler A."/>
            <person name="Symeonidi A."/>
            <person name="Balestrini R."/>
            <person name="Charron P."/>
            <person name="Duensing N."/>
            <person name="Frei-dit-Frey N."/>
            <person name="Gianinazzi-Pearson V."/>
            <person name="Gilbert B."/>
            <person name="Handa Y."/>
            <person name="Hijri M."/>
            <person name="Kaul R."/>
            <person name="Kawaguchi M."/>
            <person name="Krajinski F."/>
            <person name="Lammers P."/>
            <person name="Lapierre D."/>
            <person name="Masclaux F.G."/>
            <person name="Murat C."/>
            <person name="Morin E."/>
            <person name="Ndikumana S."/>
            <person name="Pagni M."/>
            <person name="Petitpierre D."/>
            <person name="Requena N."/>
            <person name="Rosikiewicz P."/>
            <person name="Riley R."/>
            <person name="Saito K."/>
            <person name="San Clemente H."/>
            <person name="Shapiro H."/>
            <person name="van Tuinen D."/>
            <person name="Becard G."/>
            <person name="Bonfante P."/>
            <person name="Paszkowski U."/>
            <person name="Shachar-Hill Y."/>
            <person name="Young J.P."/>
            <person name="Sanders I.R."/>
            <person name="Henrissat B."/>
            <person name="Rensing S.A."/>
            <person name="Grigoriev I.V."/>
            <person name="Corradi N."/>
            <person name="Roux C."/>
            <person name="Martin F."/>
        </authorList>
    </citation>
    <scope>NUCLEOTIDE SEQUENCE</scope>
    <source>
        <strain evidence="1">DAOM 197198</strain>
    </source>
</reference>
<proteinExistence type="predicted"/>
<accession>U9T2K3</accession>
<dbReference type="HOGENOM" id="CLU_2387307_0_0_1"/>
<sequence length="94" mass="10811">MDASRYPSHPVLSHYLIWFHITCLAIPTEKEKNVVLNKQDDDSKVSQKNTNTTKLDKKYKETKRAKKIVKSLDGIDKLTVLADIRLMLRKLGVS</sequence>
<organism evidence="1">
    <name type="scientific">Rhizophagus irregularis (strain DAOM 181602 / DAOM 197198 / MUCL 43194)</name>
    <name type="common">Arbuscular mycorrhizal fungus</name>
    <name type="synonym">Glomus intraradices</name>
    <dbReference type="NCBI Taxonomy" id="747089"/>
    <lineage>
        <taxon>Eukaryota</taxon>
        <taxon>Fungi</taxon>
        <taxon>Fungi incertae sedis</taxon>
        <taxon>Mucoromycota</taxon>
        <taxon>Glomeromycotina</taxon>
        <taxon>Glomeromycetes</taxon>
        <taxon>Glomerales</taxon>
        <taxon>Glomeraceae</taxon>
        <taxon>Rhizophagus</taxon>
    </lineage>
</organism>
<dbReference type="EMBL" id="KI296338">
    <property type="protein sequence ID" value="ESA01587.1"/>
    <property type="molecule type" value="Genomic_DNA"/>
</dbReference>